<dbReference type="RefSeq" id="WP_014431538.1">
    <property type="nucleotide sequence ID" value="NC_017079.1"/>
</dbReference>
<dbReference type="eggNOG" id="COG3142">
    <property type="taxonomic scope" value="Bacteria"/>
</dbReference>
<keyword evidence="4" id="KW-1185">Reference proteome</keyword>
<dbReference type="PATRIC" id="fig|926550.5.peg.273"/>
<dbReference type="SUPFAM" id="SSF110395">
    <property type="entry name" value="CutC-like"/>
    <property type="match status" value="1"/>
</dbReference>
<dbReference type="GO" id="GO:0005737">
    <property type="term" value="C:cytoplasm"/>
    <property type="evidence" value="ECO:0007669"/>
    <property type="project" value="UniProtKB-SubCell"/>
</dbReference>
<accession>I0HZ59</accession>
<comment type="subcellular location">
    <subcellularLocation>
        <location evidence="2">Cytoplasm</location>
    </subcellularLocation>
</comment>
<dbReference type="PANTHER" id="PTHR12598:SF0">
    <property type="entry name" value="COPPER HOMEOSTASIS PROTEIN CUTC HOMOLOG"/>
    <property type="match status" value="1"/>
</dbReference>
<dbReference type="AlphaFoldDB" id="I0HZ59"/>
<dbReference type="Gene3D" id="3.20.20.380">
    <property type="entry name" value="Copper homeostasis (CutC) domain"/>
    <property type="match status" value="1"/>
</dbReference>
<name>I0HZ59_CALAS</name>
<dbReference type="Pfam" id="PF03932">
    <property type="entry name" value="CutC"/>
    <property type="match status" value="1"/>
</dbReference>
<evidence type="ECO:0000313" key="4">
    <source>
        <dbReference type="Proteomes" id="UP000007880"/>
    </source>
</evidence>
<dbReference type="HOGENOM" id="CLU_050555_3_1_0"/>
<dbReference type="Proteomes" id="UP000007880">
    <property type="component" value="Chromosome"/>
</dbReference>
<organism evidence="3 4">
    <name type="scientific">Caldilinea aerophila (strain DSM 14535 / JCM 11387 / NBRC 104270 / STL-6-O1)</name>
    <dbReference type="NCBI Taxonomy" id="926550"/>
    <lineage>
        <taxon>Bacteria</taxon>
        <taxon>Bacillati</taxon>
        <taxon>Chloroflexota</taxon>
        <taxon>Caldilineae</taxon>
        <taxon>Caldilineales</taxon>
        <taxon>Caldilineaceae</taxon>
        <taxon>Caldilinea</taxon>
    </lineage>
</organism>
<dbReference type="KEGG" id="cap:CLDAP_02570"/>
<evidence type="ECO:0000256" key="1">
    <source>
        <dbReference type="ARBA" id="ARBA00007768"/>
    </source>
</evidence>
<evidence type="ECO:0000256" key="2">
    <source>
        <dbReference type="HAMAP-Rule" id="MF_00795"/>
    </source>
</evidence>
<dbReference type="GO" id="GO:0005507">
    <property type="term" value="F:copper ion binding"/>
    <property type="evidence" value="ECO:0007669"/>
    <property type="project" value="TreeGrafter"/>
</dbReference>
<dbReference type="PANTHER" id="PTHR12598">
    <property type="entry name" value="COPPER HOMEOSTASIS PROTEIN CUTC"/>
    <property type="match status" value="1"/>
</dbReference>
<gene>
    <name evidence="2" type="primary">cutC</name>
    <name evidence="3" type="ordered locus">CLDAP_02570</name>
</gene>
<comment type="similarity">
    <text evidence="1 2">Belongs to the CutC family.</text>
</comment>
<dbReference type="HAMAP" id="MF_00795">
    <property type="entry name" value="CutC"/>
    <property type="match status" value="1"/>
</dbReference>
<dbReference type="InterPro" id="IPR036822">
    <property type="entry name" value="CutC-like_dom_sf"/>
</dbReference>
<dbReference type="STRING" id="926550.CLDAP_02570"/>
<sequence length="249" mass="26344">MHIVLELIATSGEDCAVIEREGGDRIELCSALALGGLTPSAALVQRARAATHLPIMMMLRPREGGFCYSADEFAQMALDLKFGLAVGVDGFVFGCLNSDGSIDVRRTAHLVELAKGAQTVFHRAFDVTPDPAVALETLISLGVTRVLTSGGRPSALEGAERIRQLTAQANGRIEILAGAGVRSDHVAELVHLTGVRQVHASASRMQMDVSTRANPELNFGGVATAQGVGHRTVDAEQVRALRRALSELA</sequence>
<protein>
    <recommendedName>
        <fullName evidence="2">PF03932 family protein CutC</fullName>
    </recommendedName>
</protein>
<comment type="caution">
    <text evidence="2">Once thought to be involved in copper homeostasis, experiments in E.coli have shown this is not the case.</text>
</comment>
<reference evidence="3 4" key="1">
    <citation type="submission" date="2012-02" db="EMBL/GenBank/DDBJ databases">
        <title>Complete genome sequence of Caldilinea aerophila DSM 14535 (= NBRC 102666).</title>
        <authorList>
            <person name="Oguchi A."/>
            <person name="Hosoyama A."/>
            <person name="Sekine M."/>
            <person name="Fukai R."/>
            <person name="Kato Y."/>
            <person name="Nakamura S."/>
            <person name="Hanada S."/>
            <person name="Yamazaki S."/>
            <person name="Fujita N."/>
        </authorList>
    </citation>
    <scope>NUCLEOTIDE SEQUENCE [LARGE SCALE GENOMIC DNA]</scope>
    <source>
        <strain evidence="4">DSM 14535 / JCM 11387 / NBRC 104270 / STL-6-O1</strain>
    </source>
</reference>
<dbReference type="EMBL" id="AP012337">
    <property type="protein sequence ID" value="BAL98296.1"/>
    <property type="molecule type" value="Genomic_DNA"/>
</dbReference>
<keyword evidence="2" id="KW-0963">Cytoplasm</keyword>
<evidence type="ECO:0000313" key="3">
    <source>
        <dbReference type="EMBL" id="BAL98296.1"/>
    </source>
</evidence>
<proteinExistence type="inferred from homology"/>
<dbReference type="InterPro" id="IPR005627">
    <property type="entry name" value="CutC-like"/>
</dbReference>